<keyword evidence="6" id="KW-0732">Signal</keyword>
<name>A0A6J1WHD2_GALME</name>
<feature type="chain" id="PRO_5044971859" description="Carboxylic ester hydrolase" evidence="6">
    <location>
        <begin position="21"/>
        <end position="557"/>
    </location>
</feature>
<dbReference type="KEGG" id="gmw:113513383"/>
<comment type="similarity">
    <text evidence="1 6">Belongs to the type-B carboxylesterase/lipase family.</text>
</comment>
<dbReference type="InterPro" id="IPR029058">
    <property type="entry name" value="AB_hydrolase_fold"/>
</dbReference>
<keyword evidence="2" id="KW-0719">Serine esterase</keyword>
<evidence type="ECO:0000256" key="4">
    <source>
        <dbReference type="ARBA" id="ARBA00023157"/>
    </source>
</evidence>
<evidence type="ECO:0000256" key="2">
    <source>
        <dbReference type="ARBA" id="ARBA00022487"/>
    </source>
</evidence>
<gene>
    <name evidence="9" type="primary">LOC113513383</name>
</gene>
<dbReference type="Pfam" id="PF00135">
    <property type="entry name" value="COesterase"/>
    <property type="match status" value="1"/>
</dbReference>
<dbReference type="AlphaFoldDB" id="A0A6J1WHD2"/>
<keyword evidence="3 6" id="KW-0378">Hydrolase</keyword>
<feature type="domain" description="Carboxylesterase type B" evidence="7">
    <location>
        <begin position="36"/>
        <end position="526"/>
    </location>
</feature>
<dbReference type="PANTHER" id="PTHR43142">
    <property type="entry name" value="CARBOXYLIC ESTER HYDROLASE"/>
    <property type="match status" value="1"/>
</dbReference>
<evidence type="ECO:0000313" key="8">
    <source>
        <dbReference type="Proteomes" id="UP001652740"/>
    </source>
</evidence>
<dbReference type="GO" id="GO:0052689">
    <property type="term" value="F:carboxylic ester hydrolase activity"/>
    <property type="evidence" value="ECO:0007669"/>
    <property type="project" value="UniProtKB-KW"/>
</dbReference>
<dbReference type="RefSeq" id="XP_026753176.2">
    <property type="nucleotide sequence ID" value="XM_026897375.3"/>
</dbReference>
<dbReference type="InParanoid" id="A0A6J1WHD2"/>
<dbReference type="EC" id="3.1.1.-" evidence="6"/>
<evidence type="ECO:0000256" key="6">
    <source>
        <dbReference type="RuleBase" id="RU361235"/>
    </source>
</evidence>
<reference evidence="9" key="1">
    <citation type="submission" date="2025-08" db="UniProtKB">
        <authorList>
            <consortium name="RefSeq"/>
        </authorList>
    </citation>
    <scope>IDENTIFICATION</scope>
    <source>
        <tissue evidence="9">Whole larvae</tissue>
    </source>
</reference>
<dbReference type="InterPro" id="IPR019826">
    <property type="entry name" value="Carboxylesterase_B_AS"/>
</dbReference>
<dbReference type="PROSITE" id="PS00122">
    <property type="entry name" value="CARBOXYLESTERASE_B_1"/>
    <property type="match status" value="1"/>
</dbReference>
<feature type="signal peptide" evidence="6">
    <location>
        <begin position="1"/>
        <end position="20"/>
    </location>
</feature>
<organism evidence="8 9">
    <name type="scientific">Galleria mellonella</name>
    <name type="common">Greater wax moth</name>
    <dbReference type="NCBI Taxonomy" id="7137"/>
    <lineage>
        <taxon>Eukaryota</taxon>
        <taxon>Metazoa</taxon>
        <taxon>Ecdysozoa</taxon>
        <taxon>Arthropoda</taxon>
        <taxon>Hexapoda</taxon>
        <taxon>Insecta</taxon>
        <taxon>Pterygota</taxon>
        <taxon>Neoptera</taxon>
        <taxon>Endopterygota</taxon>
        <taxon>Lepidoptera</taxon>
        <taxon>Glossata</taxon>
        <taxon>Ditrysia</taxon>
        <taxon>Pyraloidea</taxon>
        <taxon>Pyralidae</taxon>
        <taxon>Galleriinae</taxon>
        <taxon>Galleria</taxon>
    </lineage>
</organism>
<dbReference type="SUPFAM" id="SSF53474">
    <property type="entry name" value="alpha/beta-Hydrolases"/>
    <property type="match status" value="1"/>
</dbReference>
<evidence type="ECO:0000256" key="5">
    <source>
        <dbReference type="ARBA" id="ARBA00023180"/>
    </source>
</evidence>
<evidence type="ECO:0000259" key="7">
    <source>
        <dbReference type="Pfam" id="PF00135"/>
    </source>
</evidence>
<dbReference type="PANTHER" id="PTHR43142:SF1">
    <property type="entry name" value="CARBOXYLIC ESTER HYDROLASE"/>
    <property type="match status" value="1"/>
</dbReference>
<evidence type="ECO:0000313" key="9">
    <source>
        <dbReference type="RefSeq" id="XP_026753176.2"/>
    </source>
</evidence>
<sequence length="557" mass="63119">MYRIVIVCIITIVFIDCADGLINGKWLGNDAEYKDVITSFGTVRGRVATDGDYFAFLGIPYAEPPVGKRRFKAPFPPSPWDGVYEANRTVMCPQNGVGQEDCLILNIFTPTKIINELVPVLVYIHGGSFLIGSGPTKGMDYLIKENIIVVTINYRLGALGFLCLGIDEAPGNAGMKDQVAALEWIKRNIANFGGDPNEVTIYGMSAGAASVELLVLSKMSRGLFKRAIVESASARPVWVVDGNPIKTAMDVASLLEFPKKTKNVFKLVEHYQQIPSNKLSEINYAYYNNLIDGTFGFVPCIERNFNEKQPFLVDAPHEILVKEKFKKVPIMFMFATMEGLFLRSREYYENNYRERMDGNFIDFMPADLNFDTIEIKNEISENVKSFYFGNKTISNETIVEYLNYFGDYLVLDGILNSAEIHARNNNPVYLMEFAYKGNMGSNEEFYKNINVAGHGDIVKHAILNQPLQNEVNEKDKLTVQRVSKLIANFVKLGNPTPTRTSLLPIIWPLVQPNNVSCLYLNHDFEVIEEPYWDRKVFWDQLYTKFRRPLRPVNPGLL</sequence>
<dbReference type="InterPro" id="IPR002018">
    <property type="entry name" value="CarbesteraseB"/>
</dbReference>
<keyword evidence="4" id="KW-1015">Disulfide bond</keyword>
<dbReference type="Gene3D" id="3.40.50.1820">
    <property type="entry name" value="alpha/beta hydrolase"/>
    <property type="match status" value="1"/>
</dbReference>
<dbReference type="GeneID" id="113513383"/>
<evidence type="ECO:0000256" key="3">
    <source>
        <dbReference type="ARBA" id="ARBA00022801"/>
    </source>
</evidence>
<proteinExistence type="inferred from homology"/>
<evidence type="ECO:0000256" key="1">
    <source>
        <dbReference type="ARBA" id="ARBA00005964"/>
    </source>
</evidence>
<keyword evidence="5" id="KW-0325">Glycoprotein</keyword>
<keyword evidence="8" id="KW-1185">Reference proteome</keyword>
<protein>
    <recommendedName>
        <fullName evidence="6">Carboxylic ester hydrolase</fullName>
        <ecNumber evidence="6">3.1.1.-</ecNumber>
    </recommendedName>
</protein>
<dbReference type="Proteomes" id="UP001652740">
    <property type="component" value="Unplaced"/>
</dbReference>
<accession>A0A6J1WHD2</accession>